<dbReference type="SUPFAM" id="SSF161098">
    <property type="entry name" value="MetI-like"/>
    <property type="match status" value="1"/>
</dbReference>
<dbReference type="EMBL" id="AUSS01000007">
    <property type="protein sequence ID" value="EPZ93380.1"/>
    <property type="molecule type" value="Genomic_DNA"/>
</dbReference>
<feature type="transmembrane region" description="Helical" evidence="9">
    <location>
        <begin position="34"/>
        <end position="63"/>
    </location>
</feature>
<feature type="domain" description="ABC transmembrane type-1" evidence="10">
    <location>
        <begin position="39"/>
        <end position="232"/>
    </location>
</feature>
<evidence type="ECO:0000256" key="5">
    <source>
        <dbReference type="ARBA" id="ARBA00022692"/>
    </source>
</evidence>
<dbReference type="InterPro" id="IPR000515">
    <property type="entry name" value="MetI-like"/>
</dbReference>
<dbReference type="GO" id="GO:0006865">
    <property type="term" value="P:amino acid transport"/>
    <property type="evidence" value="ECO:0007669"/>
    <property type="project" value="UniProtKB-KW"/>
</dbReference>
<dbReference type="InterPro" id="IPR010065">
    <property type="entry name" value="AA_ABC_transptr_permease_3TM"/>
</dbReference>
<evidence type="ECO:0000256" key="6">
    <source>
        <dbReference type="ARBA" id="ARBA00022970"/>
    </source>
</evidence>
<evidence type="ECO:0000256" key="7">
    <source>
        <dbReference type="ARBA" id="ARBA00022989"/>
    </source>
</evidence>
<keyword evidence="3 9" id="KW-0813">Transport</keyword>
<evidence type="ECO:0000256" key="8">
    <source>
        <dbReference type="ARBA" id="ARBA00023136"/>
    </source>
</evidence>
<name>T0F4F3_HELPX</name>
<keyword evidence="7 9" id="KW-1133">Transmembrane helix</keyword>
<evidence type="ECO:0000313" key="11">
    <source>
        <dbReference type="EMBL" id="EPZ93380.1"/>
    </source>
</evidence>
<dbReference type="InterPro" id="IPR043429">
    <property type="entry name" value="ArtM/GltK/GlnP/TcyL/YhdX-like"/>
</dbReference>
<dbReference type="PATRIC" id="fig|1355531.3.peg.363"/>
<evidence type="ECO:0000259" key="10">
    <source>
        <dbReference type="PROSITE" id="PS50928"/>
    </source>
</evidence>
<dbReference type="PROSITE" id="PS50928">
    <property type="entry name" value="ABC_TM1"/>
    <property type="match status" value="1"/>
</dbReference>
<dbReference type="FunFam" id="1.10.3720.10:FF:000009">
    <property type="entry name" value="Amino acid ABC transporter permease"/>
    <property type="match status" value="1"/>
</dbReference>
<dbReference type="NCBIfam" id="TIGR01726">
    <property type="entry name" value="HEQRo_perm_3TM"/>
    <property type="match status" value="1"/>
</dbReference>
<dbReference type="GO" id="GO:0022857">
    <property type="term" value="F:transmembrane transporter activity"/>
    <property type="evidence" value="ECO:0007669"/>
    <property type="project" value="InterPro"/>
</dbReference>
<dbReference type="Pfam" id="PF00528">
    <property type="entry name" value="BPD_transp_1"/>
    <property type="match status" value="1"/>
</dbReference>
<keyword evidence="8 9" id="KW-0472">Membrane</keyword>
<proteinExistence type="inferred from homology"/>
<evidence type="ECO:0000256" key="1">
    <source>
        <dbReference type="ARBA" id="ARBA00004429"/>
    </source>
</evidence>
<dbReference type="Gene3D" id="1.10.3720.10">
    <property type="entry name" value="MetI-like"/>
    <property type="match status" value="1"/>
</dbReference>
<keyword evidence="4" id="KW-1003">Cell membrane</keyword>
<feature type="transmembrane region" description="Helical" evidence="9">
    <location>
        <begin position="213"/>
        <end position="231"/>
    </location>
</feature>
<evidence type="ECO:0000313" key="12">
    <source>
        <dbReference type="Proteomes" id="UP000015605"/>
    </source>
</evidence>
<dbReference type="Proteomes" id="UP000015605">
    <property type="component" value="Unassembled WGS sequence"/>
</dbReference>
<feature type="transmembrane region" description="Helical" evidence="9">
    <location>
        <begin position="75"/>
        <end position="103"/>
    </location>
</feature>
<keyword evidence="6" id="KW-0029">Amino-acid transport</keyword>
<gene>
    <name evidence="11" type="ORF">N207_06160</name>
</gene>
<organism evidence="11 12">
    <name type="scientific">Helicobacter pylori UM114</name>
    <dbReference type="NCBI Taxonomy" id="1355531"/>
    <lineage>
        <taxon>Bacteria</taxon>
        <taxon>Pseudomonadati</taxon>
        <taxon>Campylobacterota</taxon>
        <taxon>Epsilonproteobacteria</taxon>
        <taxon>Campylobacterales</taxon>
        <taxon>Helicobacteraceae</taxon>
        <taxon>Helicobacter</taxon>
    </lineage>
</organism>
<evidence type="ECO:0000256" key="4">
    <source>
        <dbReference type="ARBA" id="ARBA00022475"/>
    </source>
</evidence>
<sequence>MEKMSASHNLSLFFESLDLSKERLELLLEAFCPMLKAAFCISLPLAIISFILGLCIAVFVALIKIAPPKRFIHKVLLAGVNFYVSLIRGTPLLVQIVVVFYGLPALGVYIDPIPAGIIAFSFNVGAYASETLRASFLSVPKDQWDSSLSLGLNYLQTFWHVIFFQALKVATPSLSNTFISLFKETSLASVVTIAEVFRIAQQKANASYDFLPIYLEAALIYWLFCLVLELIQKHMEKILN</sequence>
<reference evidence="11 12" key="1">
    <citation type="journal article" date="2013" name="Genome Announc.">
        <title>Multiple genome sequences of Helicobacter pylori strains of diverse disease and antibiotic resistance backgrounds from Malaysia.</title>
        <authorList>
            <person name="Rehvathy V."/>
            <person name="Tan M.H."/>
            <person name="Gunaletchumy S.P."/>
            <person name="Teh X."/>
            <person name="Wang S."/>
            <person name="Baybayan P."/>
            <person name="Singh S."/>
            <person name="Ashby M."/>
            <person name="Kaakoush N.O."/>
            <person name="Mitchell H.M."/>
            <person name="Croft L.J."/>
            <person name="Goh K.L."/>
            <person name="Loke M.F."/>
            <person name="Vadivelu J."/>
        </authorList>
    </citation>
    <scope>NUCLEOTIDE SEQUENCE [LARGE SCALE GENOMIC DNA]</scope>
    <source>
        <strain evidence="11 12">UM114</strain>
    </source>
</reference>
<dbReference type="AlphaFoldDB" id="T0F4F3"/>
<evidence type="ECO:0000256" key="3">
    <source>
        <dbReference type="ARBA" id="ARBA00022448"/>
    </source>
</evidence>
<comment type="similarity">
    <text evidence="2">Belongs to the binding-protein-dependent transport system permease family. HisMQ subfamily.</text>
</comment>
<keyword evidence="5 9" id="KW-0812">Transmembrane</keyword>
<accession>T0F4F3</accession>
<comment type="subcellular location">
    <subcellularLocation>
        <location evidence="1">Cell inner membrane</location>
        <topology evidence="1">Multi-pass membrane protein</topology>
    </subcellularLocation>
    <subcellularLocation>
        <location evidence="9">Cell membrane</location>
        <topology evidence="9">Multi-pass membrane protein</topology>
    </subcellularLocation>
</comment>
<dbReference type="GO" id="GO:0043190">
    <property type="term" value="C:ATP-binding cassette (ABC) transporter complex"/>
    <property type="evidence" value="ECO:0007669"/>
    <property type="project" value="InterPro"/>
</dbReference>
<protein>
    <submittedName>
        <fullName evidence="11">Cysteine ABC transporter permease</fullName>
    </submittedName>
</protein>
<evidence type="ECO:0000256" key="9">
    <source>
        <dbReference type="RuleBase" id="RU363032"/>
    </source>
</evidence>
<feature type="transmembrane region" description="Helical" evidence="9">
    <location>
        <begin position="109"/>
        <end position="128"/>
    </location>
</feature>
<dbReference type="InterPro" id="IPR035906">
    <property type="entry name" value="MetI-like_sf"/>
</dbReference>
<dbReference type="PANTHER" id="PTHR30614:SF0">
    <property type="entry name" value="L-CYSTINE TRANSPORT SYSTEM PERMEASE PROTEIN TCYL"/>
    <property type="match status" value="1"/>
</dbReference>
<dbReference type="CDD" id="cd06261">
    <property type="entry name" value="TM_PBP2"/>
    <property type="match status" value="1"/>
</dbReference>
<evidence type="ECO:0000256" key="2">
    <source>
        <dbReference type="ARBA" id="ARBA00010072"/>
    </source>
</evidence>
<comment type="caution">
    <text evidence="11">The sequence shown here is derived from an EMBL/GenBank/DDBJ whole genome shotgun (WGS) entry which is preliminary data.</text>
</comment>
<dbReference type="PANTHER" id="PTHR30614">
    <property type="entry name" value="MEMBRANE COMPONENT OF AMINO ACID ABC TRANSPORTER"/>
    <property type="match status" value="1"/>
</dbReference>